<dbReference type="EMBL" id="PKUN01000021">
    <property type="protein sequence ID" value="PLX61214.1"/>
    <property type="molecule type" value="Genomic_DNA"/>
</dbReference>
<accession>A0A2N6CVI5</accession>
<comment type="caution">
    <text evidence="1">The sequence shown here is derived from an EMBL/GenBank/DDBJ whole genome shotgun (WGS) entry which is preliminary data.</text>
</comment>
<name>A0A2N6CVI5_9GAMM</name>
<dbReference type="AlphaFoldDB" id="A0A2N6CVI5"/>
<sequence>MSDRSAFQVDTIVTAKGELVLESLKYLVVISAVMVSGCSTVAPQYQASFENTQVLKNNSANKVAVSEFQAADEKVNHLTIRGGNFSAPTNGSYVEYLKKALEQELYDANRLADDSDVTIGGTLLENEIDASGFTTGVAHVKAEFTVKDSTKTRYQKLHSADIQWPSNLVGAIAIPRAIQEYPRVFSELLGKLYADTEFLEALK</sequence>
<reference evidence="1 2" key="1">
    <citation type="submission" date="2017-11" db="EMBL/GenBank/DDBJ databases">
        <title>Genome-resolved metagenomics identifies genetic mobility, metabolic interactions, and unexpected diversity in perchlorate-reducing communities.</title>
        <authorList>
            <person name="Barnum T.P."/>
            <person name="Figueroa I.A."/>
            <person name="Carlstrom C.I."/>
            <person name="Lucas L.N."/>
            <person name="Engelbrektson A.L."/>
            <person name="Coates J.D."/>
        </authorList>
    </citation>
    <scope>NUCLEOTIDE SEQUENCE [LARGE SCALE GENOMIC DNA]</scope>
    <source>
        <strain evidence="1">BM301</strain>
    </source>
</reference>
<dbReference type="Proteomes" id="UP000235015">
    <property type="component" value="Unassembled WGS sequence"/>
</dbReference>
<gene>
    <name evidence="1" type="ORF">C0630_12540</name>
</gene>
<organism evidence="1 2">
    <name type="scientific">Sedimenticola selenatireducens</name>
    <dbReference type="NCBI Taxonomy" id="191960"/>
    <lineage>
        <taxon>Bacteria</taxon>
        <taxon>Pseudomonadati</taxon>
        <taxon>Pseudomonadota</taxon>
        <taxon>Gammaproteobacteria</taxon>
        <taxon>Chromatiales</taxon>
        <taxon>Sedimenticolaceae</taxon>
        <taxon>Sedimenticola</taxon>
    </lineage>
</organism>
<protein>
    <submittedName>
        <fullName evidence="1">Uncharacterized protein</fullName>
    </submittedName>
</protein>
<evidence type="ECO:0000313" key="1">
    <source>
        <dbReference type="EMBL" id="PLX61214.1"/>
    </source>
</evidence>
<proteinExistence type="predicted"/>
<evidence type="ECO:0000313" key="2">
    <source>
        <dbReference type="Proteomes" id="UP000235015"/>
    </source>
</evidence>